<dbReference type="AlphaFoldDB" id="A0A6J4R0Q5"/>
<reference evidence="2" key="1">
    <citation type="submission" date="2020-02" db="EMBL/GenBank/DDBJ databases">
        <authorList>
            <person name="Meier V. D."/>
        </authorList>
    </citation>
    <scope>NUCLEOTIDE SEQUENCE</scope>
    <source>
        <strain evidence="2">AVDCRST_MAG28</strain>
    </source>
</reference>
<accession>A0A6J4R0Q5</accession>
<name>A0A6J4R0Q5_9ACTN</name>
<feature type="region of interest" description="Disordered" evidence="1">
    <location>
        <begin position="1"/>
        <end position="40"/>
    </location>
</feature>
<dbReference type="EMBL" id="CADCVE010000079">
    <property type="protein sequence ID" value="CAA9460759.1"/>
    <property type="molecule type" value="Genomic_DNA"/>
</dbReference>
<gene>
    <name evidence="2" type="ORF">AVDCRST_MAG28-3139</name>
</gene>
<protein>
    <submittedName>
        <fullName evidence="2">Uncharacterized protein</fullName>
    </submittedName>
</protein>
<organism evidence="2">
    <name type="scientific">uncultured Rubrobacteraceae bacterium</name>
    <dbReference type="NCBI Taxonomy" id="349277"/>
    <lineage>
        <taxon>Bacteria</taxon>
        <taxon>Bacillati</taxon>
        <taxon>Actinomycetota</taxon>
        <taxon>Rubrobacteria</taxon>
        <taxon>Rubrobacterales</taxon>
        <taxon>Rubrobacteraceae</taxon>
        <taxon>environmental samples</taxon>
    </lineage>
</organism>
<evidence type="ECO:0000256" key="1">
    <source>
        <dbReference type="SAM" id="MobiDB-lite"/>
    </source>
</evidence>
<proteinExistence type="predicted"/>
<sequence length="40" mass="4426">MSRKFVAQPRTRDHEHNTPRPASDTATTDVEGSETDKAGQ</sequence>
<evidence type="ECO:0000313" key="2">
    <source>
        <dbReference type="EMBL" id="CAA9460759.1"/>
    </source>
</evidence>